<protein>
    <submittedName>
        <fullName evidence="1">Uncharacterized protein</fullName>
    </submittedName>
</protein>
<name>A0ACC2XAS6_9TREE</name>
<proteinExistence type="predicted"/>
<sequence>MWSFCQFLEIYPNHRLQALVCAKGQLAVELAYNRPPPSTQAGAEALRSAIEAESDVHGLNSLIETLRKELTTLVTGLEALQQLKPRGSPEERRIQADVYRERMAKIREKNHLPTTKDANLANKRATTEGPDGNGWTRAIEIPMNALESVFIPLTDRNVTDKKNKVNEIIECRACGLQGLTDKDKENSHYKHACQGSEKHEKWRATNGYAQQVFFPIQLLWNAKWGLDLHKQVMDARHTEKWYIETIEVGNPPQLLFSALQLRKRDDEVLERDSQWMDEQNTMARTFVAYRTKGMEVGVQSSNTIFQKFAKAFDDRRT</sequence>
<comment type="caution">
    <text evidence="1">The sequence shown here is derived from an EMBL/GenBank/DDBJ whole genome shotgun (WGS) entry which is preliminary data.</text>
</comment>
<organism evidence="1 2">
    <name type="scientific">Naganishia onofrii</name>
    <dbReference type="NCBI Taxonomy" id="1851511"/>
    <lineage>
        <taxon>Eukaryota</taxon>
        <taxon>Fungi</taxon>
        <taxon>Dikarya</taxon>
        <taxon>Basidiomycota</taxon>
        <taxon>Agaricomycotina</taxon>
        <taxon>Tremellomycetes</taxon>
        <taxon>Filobasidiales</taxon>
        <taxon>Filobasidiaceae</taxon>
        <taxon>Naganishia</taxon>
    </lineage>
</organism>
<dbReference type="EMBL" id="JASBWV010000023">
    <property type="protein sequence ID" value="KAJ9119897.1"/>
    <property type="molecule type" value="Genomic_DNA"/>
</dbReference>
<keyword evidence="2" id="KW-1185">Reference proteome</keyword>
<dbReference type="Proteomes" id="UP001234202">
    <property type="component" value="Unassembled WGS sequence"/>
</dbReference>
<reference evidence="1" key="1">
    <citation type="submission" date="2023-04" db="EMBL/GenBank/DDBJ databases">
        <title>Draft Genome sequencing of Naganishia species isolated from polar environments using Oxford Nanopore Technology.</title>
        <authorList>
            <person name="Leo P."/>
            <person name="Venkateswaran K."/>
        </authorList>
    </citation>
    <scope>NUCLEOTIDE SEQUENCE</scope>
    <source>
        <strain evidence="1">DBVPG 5303</strain>
    </source>
</reference>
<accession>A0ACC2XAS6</accession>
<gene>
    <name evidence="1" type="ORF">QFC24_005612</name>
</gene>
<evidence type="ECO:0000313" key="2">
    <source>
        <dbReference type="Proteomes" id="UP001234202"/>
    </source>
</evidence>
<evidence type="ECO:0000313" key="1">
    <source>
        <dbReference type="EMBL" id="KAJ9119897.1"/>
    </source>
</evidence>